<gene>
    <name evidence="1" type="ordered locus">SG1477</name>
</gene>
<reference evidence="1 2" key="1">
    <citation type="journal article" date="2006" name="Genome Res.">
        <title>Massive genome erosion and functional adaptations provide insights into the symbiotic lifestyle of Sodalis glossinidius in the tsetse host.</title>
        <authorList>
            <person name="Toh H."/>
            <person name="Weiss B.L."/>
            <person name="Perkin S.A.H."/>
            <person name="Yamashita A."/>
            <person name="Oshima K."/>
            <person name="Hattori M."/>
            <person name="Aksoy S."/>
        </authorList>
    </citation>
    <scope>NUCLEOTIDE SEQUENCE [LARGE SCALE GENOMIC DNA]</scope>
    <source>
        <strain evidence="2">morsitans</strain>
    </source>
</reference>
<dbReference type="RefSeq" id="WP_011411297.1">
    <property type="nucleotide sequence ID" value="NC_007712.1"/>
</dbReference>
<name>Q2NSX3_SODGM</name>
<organism evidence="1 2">
    <name type="scientific">Sodalis glossinidius (strain morsitans)</name>
    <dbReference type="NCBI Taxonomy" id="343509"/>
    <lineage>
        <taxon>Bacteria</taxon>
        <taxon>Pseudomonadati</taxon>
        <taxon>Pseudomonadota</taxon>
        <taxon>Gammaproteobacteria</taxon>
        <taxon>Enterobacterales</taxon>
        <taxon>Bruguierivoracaceae</taxon>
        <taxon>Sodalis</taxon>
    </lineage>
</organism>
<evidence type="ECO:0000313" key="1">
    <source>
        <dbReference type="EMBL" id="BAE74752.1"/>
    </source>
</evidence>
<keyword evidence="2" id="KW-1185">Reference proteome</keyword>
<dbReference type="BioCyc" id="SGLO343509:SGP1_RS13075-MONOMER"/>
<dbReference type="EMBL" id="AP008232">
    <property type="protein sequence ID" value="BAE74752.1"/>
    <property type="molecule type" value="Genomic_DNA"/>
</dbReference>
<dbReference type="KEGG" id="sgl:SG1477"/>
<protein>
    <submittedName>
        <fullName evidence="1">Uncharacterized protein</fullName>
    </submittedName>
</protein>
<dbReference type="Proteomes" id="UP000001932">
    <property type="component" value="Chromosome"/>
</dbReference>
<dbReference type="OrthoDB" id="6435643at2"/>
<dbReference type="AlphaFoldDB" id="Q2NSX3"/>
<accession>Q2NSX3</accession>
<proteinExistence type="predicted"/>
<evidence type="ECO:0000313" key="2">
    <source>
        <dbReference type="Proteomes" id="UP000001932"/>
    </source>
</evidence>
<sequence>MNNATIAKFGLRVLIYRCMDSNSKLNALTKRISLGSITRDKLAKNIISDTITLAQHYVISNKSLGKRSAEIVNQGRSALFDNTRAQAENGLAPLVDLILQSKGQGELARKIAAGITHYIGPALIQDHGVERVLAALTKFDGGENVLRLALDNVFTGVTGGKMISATFMSALKRAILDRPEFRQSTHLHDMAAWKLYQILAPESSTLPPPPKGLQTLEFVVNQVPGMVTSVCQQIDNIQQYLQLPYSEKDLSAVFTEYWPSDLVVSEDISPKDFARVVMMGHATDQSTIVNQNIDALPKGIRETLQQDAATIRSLLTRLPTPEIKVAQNWSGNIEAVSVQLASAHPPSAQLQNYIDTEFRVPVHHPQEVNTLVADGEFIKLLDKGINLKIDNSHLNYGRWLTDMGSQFIAQAKNSWMGQTGLSPLKQRQLEQLSNMVDNNPMSLLALSRYLIPESIGPRIQDQVFDQFNHQPPDLICVDNVWMKVGKPEVSFEVSKRQGVDIAIGLKWPVAEFGDAVDTLSAANQQQSYISSTVNVNMLFNKHGLEKERLTISDTHLMLQDRLVFGSPHEQEPLVPLLTRGMLQKLCPFLI</sequence>
<dbReference type="HOGENOM" id="CLU_465311_0_0_6"/>